<feature type="compositionally biased region" description="Polar residues" evidence="1">
    <location>
        <begin position="496"/>
        <end position="510"/>
    </location>
</feature>
<comment type="caution">
    <text evidence="2">The sequence shown here is derived from an EMBL/GenBank/DDBJ whole genome shotgun (WGS) entry which is preliminary data.</text>
</comment>
<name>A0A5J4X7H0_9EUKA</name>
<feature type="compositionally biased region" description="Basic and acidic residues" evidence="1">
    <location>
        <begin position="455"/>
        <end position="467"/>
    </location>
</feature>
<organism evidence="2 3">
    <name type="scientific">Streblomastix strix</name>
    <dbReference type="NCBI Taxonomy" id="222440"/>
    <lineage>
        <taxon>Eukaryota</taxon>
        <taxon>Metamonada</taxon>
        <taxon>Preaxostyla</taxon>
        <taxon>Oxymonadida</taxon>
        <taxon>Streblomastigidae</taxon>
        <taxon>Streblomastix</taxon>
    </lineage>
</organism>
<feature type="compositionally biased region" description="Acidic residues" evidence="1">
    <location>
        <begin position="415"/>
        <end position="436"/>
    </location>
</feature>
<sequence>MGGSQRLNDALKVMEYLEDDEITMKKRALIAISTSNIVNNGLQGENANQLTNEEELKAKEEVENAMKKAALRIAQKQLSDSADEEKERFDVRRNNNNNNNNNKYNNSSEDLKVKFLRDEKQNLRILTGAAADAPLLAESQSEIVFQHQGDRKSGIKENAIQRNIRHAGRVNQKGNKLVFGLGRNDIGEGGMNGEQNNGIRKNISIPHLTPEQDNDNQQPQIRKGFIGRGQGKKQALNGNKGIVQGNDVGDVRNIQMNLKQQMKRDEKKGNAPWKENSVQQQRSGGKIHVSAHDINDILFGDATHSNMEEFIRQQRLNEEQDTNENNENQINDEYKGDYEMIKDSDAVNIERDQENLEFIENLPSENNQRRFSERSNSQMVLDEDEDDNQLNDDQEEEQQEEEDQIQYEIDQQDQLNDEELEDGYEQNDQYEDEDVNNNDNNGVEMPWLEDEEEADSKMLEDEGKDNADDNGYNEIDNSNNEDGQIQLTRLKRSKGRMNQQMIYGNSFDSQKQMEKDG</sequence>
<protein>
    <submittedName>
        <fullName evidence="2">Uncharacterized protein</fullName>
    </submittedName>
</protein>
<feature type="compositionally biased region" description="Polar residues" evidence="1">
    <location>
        <begin position="475"/>
        <end position="487"/>
    </location>
</feature>
<feature type="region of interest" description="Disordered" evidence="1">
    <location>
        <begin position="316"/>
        <end position="337"/>
    </location>
</feature>
<evidence type="ECO:0000313" key="2">
    <source>
        <dbReference type="EMBL" id="KAA6403190.1"/>
    </source>
</evidence>
<proteinExistence type="predicted"/>
<reference evidence="2 3" key="1">
    <citation type="submission" date="2019-03" db="EMBL/GenBank/DDBJ databases">
        <title>Single cell metagenomics reveals metabolic interactions within the superorganism composed of flagellate Streblomastix strix and complex community of Bacteroidetes bacteria on its surface.</title>
        <authorList>
            <person name="Treitli S.C."/>
            <person name="Kolisko M."/>
            <person name="Husnik F."/>
            <person name="Keeling P."/>
            <person name="Hampl V."/>
        </authorList>
    </citation>
    <scope>NUCLEOTIDE SEQUENCE [LARGE SCALE GENOMIC DNA]</scope>
    <source>
        <strain evidence="2">ST1C</strain>
    </source>
</reference>
<gene>
    <name evidence="2" type="ORF">EZS28_001281</name>
</gene>
<feature type="region of interest" description="Disordered" evidence="1">
    <location>
        <begin position="76"/>
        <end position="108"/>
    </location>
</feature>
<dbReference type="AlphaFoldDB" id="A0A5J4X7H0"/>
<accession>A0A5J4X7H0</accession>
<feature type="region of interest" description="Disordered" evidence="1">
    <location>
        <begin position="358"/>
        <end position="517"/>
    </location>
</feature>
<evidence type="ECO:0000256" key="1">
    <source>
        <dbReference type="SAM" id="MobiDB-lite"/>
    </source>
</evidence>
<feature type="compositionally biased region" description="Low complexity" evidence="1">
    <location>
        <begin position="94"/>
        <end position="106"/>
    </location>
</feature>
<feature type="region of interest" description="Disordered" evidence="1">
    <location>
        <begin position="261"/>
        <end position="285"/>
    </location>
</feature>
<dbReference type="EMBL" id="SNRW01000129">
    <property type="protein sequence ID" value="KAA6403190.1"/>
    <property type="molecule type" value="Genomic_DNA"/>
</dbReference>
<evidence type="ECO:0000313" key="3">
    <source>
        <dbReference type="Proteomes" id="UP000324800"/>
    </source>
</evidence>
<dbReference type="Proteomes" id="UP000324800">
    <property type="component" value="Unassembled WGS sequence"/>
</dbReference>
<feature type="compositionally biased region" description="Acidic residues" evidence="1">
    <location>
        <begin position="381"/>
        <end position="405"/>
    </location>
</feature>